<evidence type="ECO:0000256" key="1">
    <source>
        <dbReference type="ARBA" id="ARBA00022741"/>
    </source>
</evidence>
<dbReference type="SUPFAM" id="SSF52540">
    <property type="entry name" value="P-loop containing nucleoside triphosphate hydrolases"/>
    <property type="match status" value="1"/>
</dbReference>
<dbReference type="GO" id="GO:0004016">
    <property type="term" value="F:adenylate cyclase activity"/>
    <property type="evidence" value="ECO:0007669"/>
    <property type="project" value="TreeGrafter"/>
</dbReference>
<dbReference type="EMBL" id="WJIF01000002">
    <property type="protein sequence ID" value="MRG59000.1"/>
    <property type="molecule type" value="Genomic_DNA"/>
</dbReference>
<feature type="domain" description="HTH luxR-type" evidence="3">
    <location>
        <begin position="842"/>
        <end position="907"/>
    </location>
</feature>
<organism evidence="4 5">
    <name type="scientific">Agromyces agglutinans</name>
    <dbReference type="NCBI Taxonomy" id="2662258"/>
    <lineage>
        <taxon>Bacteria</taxon>
        <taxon>Bacillati</taxon>
        <taxon>Actinomycetota</taxon>
        <taxon>Actinomycetes</taxon>
        <taxon>Micrococcales</taxon>
        <taxon>Microbacteriaceae</taxon>
        <taxon>Agromyces</taxon>
    </lineage>
</organism>
<evidence type="ECO:0000259" key="3">
    <source>
        <dbReference type="PROSITE" id="PS50043"/>
    </source>
</evidence>
<dbReference type="Gene3D" id="1.10.10.10">
    <property type="entry name" value="Winged helix-like DNA-binding domain superfamily/Winged helix DNA-binding domain"/>
    <property type="match status" value="1"/>
</dbReference>
<dbReference type="InterPro" id="IPR041664">
    <property type="entry name" value="AAA_16"/>
</dbReference>
<keyword evidence="5" id="KW-1185">Reference proteome</keyword>
<dbReference type="PROSITE" id="PS50043">
    <property type="entry name" value="HTH_LUXR_2"/>
    <property type="match status" value="1"/>
</dbReference>
<dbReference type="InterPro" id="IPR016032">
    <property type="entry name" value="Sig_transdc_resp-reg_C-effctor"/>
</dbReference>
<comment type="caution">
    <text evidence="4">The sequence shown here is derived from an EMBL/GenBank/DDBJ whole genome shotgun (WGS) entry which is preliminary data.</text>
</comment>
<keyword evidence="2" id="KW-0067">ATP-binding</keyword>
<protein>
    <submittedName>
        <fullName evidence="4">AAA family ATPase</fullName>
    </submittedName>
</protein>
<dbReference type="GO" id="GO:0003677">
    <property type="term" value="F:DNA binding"/>
    <property type="evidence" value="ECO:0007669"/>
    <property type="project" value="InterPro"/>
</dbReference>
<dbReference type="InterPro" id="IPR036388">
    <property type="entry name" value="WH-like_DNA-bd_sf"/>
</dbReference>
<evidence type="ECO:0000313" key="5">
    <source>
        <dbReference type="Proteomes" id="UP000431080"/>
    </source>
</evidence>
<dbReference type="Pfam" id="PF00196">
    <property type="entry name" value="GerE"/>
    <property type="match status" value="1"/>
</dbReference>
<evidence type="ECO:0000313" key="4">
    <source>
        <dbReference type="EMBL" id="MRG59000.1"/>
    </source>
</evidence>
<dbReference type="Pfam" id="PF13191">
    <property type="entry name" value="AAA_16"/>
    <property type="match status" value="1"/>
</dbReference>
<dbReference type="CDD" id="cd06170">
    <property type="entry name" value="LuxR_C_like"/>
    <property type="match status" value="1"/>
</dbReference>
<gene>
    <name evidence="4" type="ORF">GE115_03830</name>
</gene>
<evidence type="ECO:0000256" key="2">
    <source>
        <dbReference type="ARBA" id="ARBA00022840"/>
    </source>
</evidence>
<keyword evidence="1" id="KW-0547">Nucleotide-binding</keyword>
<dbReference type="PANTHER" id="PTHR16305:SF35">
    <property type="entry name" value="TRANSCRIPTIONAL ACTIVATOR DOMAIN"/>
    <property type="match status" value="1"/>
</dbReference>
<dbReference type="GO" id="GO:0006355">
    <property type="term" value="P:regulation of DNA-templated transcription"/>
    <property type="evidence" value="ECO:0007669"/>
    <property type="project" value="InterPro"/>
</dbReference>
<dbReference type="PANTHER" id="PTHR16305">
    <property type="entry name" value="TESTICULAR SOLUBLE ADENYLYL CYCLASE"/>
    <property type="match status" value="1"/>
</dbReference>
<dbReference type="SUPFAM" id="SSF46894">
    <property type="entry name" value="C-terminal effector domain of the bipartite response regulators"/>
    <property type="match status" value="1"/>
</dbReference>
<dbReference type="GO" id="GO:0005524">
    <property type="term" value="F:ATP binding"/>
    <property type="evidence" value="ECO:0007669"/>
    <property type="project" value="UniProtKB-KW"/>
</dbReference>
<dbReference type="PRINTS" id="PR00038">
    <property type="entry name" value="HTHLUXR"/>
</dbReference>
<accession>A0A6I2F896</accession>
<dbReference type="GO" id="GO:0005737">
    <property type="term" value="C:cytoplasm"/>
    <property type="evidence" value="ECO:0007669"/>
    <property type="project" value="TreeGrafter"/>
</dbReference>
<dbReference type="InterPro" id="IPR027417">
    <property type="entry name" value="P-loop_NTPase"/>
</dbReference>
<dbReference type="InterPro" id="IPR000792">
    <property type="entry name" value="Tscrpt_reg_LuxR_C"/>
</dbReference>
<name>A0A6I2F896_9MICO</name>
<dbReference type="SMART" id="SM00421">
    <property type="entry name" value="HTH_LUXR"/>
    <property type="match status" value="1"/>
</dbReference>
<dbReference type="AlphaFoldDB" id="A0A6I2F896"/>
<dbReference type="Proteomes" id="UP000431080">
    <property type="component" value="Unassembled WGS sequence"/>
</dbReference>
<dbReference type="Gene3D" id="3.40.50.300">
    <property type="entry name" value="P-loop containing nucleotide triphosphate hydrolases"/>
    <property type="match status" value="1"/>
</dbReference>
<reference evidence="4 5" key="1">
    <citation type="submission" date="2019-10" db="EMBL/GenBank/DDBJ databases">
        <authorList>
            <person name="Nie G."/>
            <person name="Ming H."/>
            <person name="Yi B."/>
        </authorList>
    </citation>
    <scope>NUCLEOTIDE SEQUENCE [LARGE SCALE GENOMIC DNA]</scope>
    <source>
        <strain evidence="4 5">CFH 90414</strain>
    </source>
</reference>
<sequence length="913" mass="98262">MGRSRERQALDRLLAEARDGRGAVAVVRGEAGVGKTALLRYCAHEARDLQIHRTSGVESEMQLPFASLHQLCRPLLGHLESIPHPQRIALSVALGLIDGASPDPFLVSLAALSLLSEVAAAQPMLCLIDDAQWLDSASGQALAFVARRLLADSVAMVFAVREPTTHRELAGLPELQLQGLDEDDARVLLEMVIPGRFDPDIRNRLLAETRGNPLALLELPNRLDSTQLPGVFGLRDGQELPRRIEEAFRLRLLALSREARLLLLLAAAEPADDPHLLWRAAERLGIPYSAAEATEAEGLLAIDRGVRFRHPLVRSAVYGAATAHDRRSVHLALAEATDPRIDPDRRAWHLAAAAIGPDEAIALELERSAGRARARGGLSAAAAFLRRSALLTSNSDRRVGRALAAAQASLHAGEFESALHVLSTVDAAAPDELQAARVDLLRAQVISASGAVDAAPALLLAAAERLEPLDPVLARESYLDAWGAALFAGKLANADMREVSRVVRDRADPNEGSLAADLLLDGMSTLMTDGRAAAAPILRRGIAAFLAEDLSLDKGMRWSVIASCAAVEVWDFESWDAVITRQMQLARDAGALAPLAFGLNGKAITVAWTGDFAATARVDAEADAVTQATGSRVAPFGGMLFAALRGRATDAFELLDRTVQNSGAAGAGFALQWVNWTTAMLCNGLGRYEDALSAAQRAWDDWPDWYVSILASAELVEAAARLGRPHLGAEPLTRLVESARVGASDWALGIAERCTALLIEDGEAEAHYQAAIGHLAATPLRPELARAHLVYGEWLRREKRRLDARGQLRVAHSMLAEMGAEGFAERARHELSATGAKVRRRVDANHDELTPQEAHVARLAADGGTNIEIGTELYLSPRTVEWHLKKVYLKLGITSRRALRAALLAREPGRAAR</sequence>
<proteinExistence type="predicted"/>